<dbReference type="SFLD" id="SFLDS00003">
    <property type="entry name" value="Haloacid_Dehalogenase"/>
    <property type="match status" value="1"/>
</dbReference>
<dbReference type="Gene3D" id="3.40.50.1000">
    <property type="entry name" value="HAD superfamily/HAD-like"/>
    <property type="match status" value="1"/>
</dbReference>
<dbReference type="InterPro" id="IPR036412">
    <property type="entry name" value="HAD-like_sf"/>
</dbReference>
<keyword evidence="2" id="KW-1185">Reference proteome</keyword>
<dbReference type="Proteomes" id="UP000661918">
    <property type="component" value="Unassembled WGS sequence"/>
</dbReference>
<keyword evidence="1" id="KW-0378">Hydrolase</keyword>
<evidence type="ECO:0000313" key="1">
    <source>
        <dbReference type="EMBL" id="GGM07181.1"/>
    </source>
</evidence>
<comment type="caution">
    <text evidence="1">The sequence shown here is derived from an EMBL/GenBank/DDBJ whole genome shotgun (WGS) entry which is preliminary data.</text>
</comment>
<dbReference type="PANTHER" id="PTHR43611">
    <property type="entry name" value="ALPHA-D-GLUCOSE 1-PHOSPHATE PHOSPHATASE"/>
    <property type="match status" value="1"/>
</dbReference>
<dbReference type="GO" id="GO:0016787">
    <property type="term" value="F:hydrolase activity"/>
    <property type="evidence" value="ECO:0007669"/>
    <property type="project" value="UniProtKB-KW"/>
</dbReference>
<dbReference type="SUPFAM" id="SSF56784">
    <property type="entry name" value="HAD-like"/>
    <property type="match status" value="1"/>
</dbReference>
<dbReference type="InterPro" id="IPR023214">
    <property type="entry name" value="HAD_sf"/>
</dbReference>
<protein>
    <submittedName>
        <fullName evidence="1">Hydrolase</fullName>
    </submittedName>
</protein>
<dbReference type="RefSeq" id="WP_188902845.1">
    <property type="nucleotide sequence ID" value="NZ_BMOM01000008.1"/>
</dbReference>
<sequence length="232" mass="25637">MISSAPSAPLRAVLFDRDDTIAYTDPSVYGEAARWAARRFGLDTDAVQRALTRQWHERAFTWWDLRTPQDEAHFWNSYGEELMDRLGLCREHAAEFLGTYPYERYMKPVPQAREVLGTLRARGLKIGVLSNTLPSIDRTLQALGLADLVDVAVATCALGIHKPEAGAYLHAARELGVRPDEVLFVDDRAENVDAARALGMPAALIDLRSEQPGALHRLSDVLGVVEAWGASA</sequence>
<gene>
    <name evidence="1" type="ORF">GCM10010841_14200</name>
</gene>
<evidence type="ECO:0000313" key="2">
    <source>
        <dbReference type="Proteomes" id="UP000661918"/>
    </source>
</evidence>
<dbReference type="CDD" id="cd02603">
    <property type="entry name" value="HAD_sEH-N_like"/>
    <property type="match status" value="1"/>
</dbReference>
<proteinExistence type="predicted"/>
<name>A0ABQ2GQR6_9DEIO</name>
<dbReference type="PANTHER" id="PTHR43611:SF3">
    <property type="entry name" value="FLAVIN MONONUCLEOTIDE HYDROLASE 1, CHLOROPLATIC"/>
    <property type="match status" value="1"/>
</dbReference>
<organism evidence="1 2">
    <name type="scientific">Deinococcus aerophilus</name>
    <dbReference type="NCBI Taxonomy" id="522488"/>
    <lineage>
        <taxon>Bacteria</taxon>
        <taxon>Thermotogati</taxon>
        <taxon>Deinococcota</taxon>
        <taxon>Deinococci</taxon>
        <taxon>Deinococcales</taxon>
        <taxon>Deinococcaceae</taxon>
        <taxon>Deinococcus</taxon>
    </lineage>
</organism>
<dbReference type="SFLD" id="SFLDG01129">
    <property type="entry name" value="C1.5:_HAD__Beta-PGM__Phosphata"/>
    <property type="match status" value="1"/>
</dbReference>
<dbReference type="InterPro" id="IPR006439">
    <property type="entry name" value="HAD-SF_hydro_IA"/>
</dbReference>
<dbReference type="Pfam" id="PF00702">
    <property type="entry name" value="Hydrolase"/>
    <property type="match status" value="1"/>
</dbReference>
<dbReference type="EMBL" id="BMOM01000008">
    <property type="protein sequence ID" value="GGM07181.1"/>
    <property type="molecule type" value="Genomic_DNA"/>
</dbReference>
<dbReference type="PRINTS" id="PR00413">
    <property type="entry name" value="HADHALOGNASE"/>
</dbReference>
<reference evidence="2" key="1">
    <citation type="journal article" date="2019" name="Int. J. Syst. Evol. Microbiol.">
        <title>The Global Catalogue of Microorganisms (GCM) 10K type strain sequencing project: providing services to taxonomists for standard genome sequencing and annotation.</title>
        <authorList>
            <consortium name="The Broad Institute Genomics Platform"/>
            <consortium name="The Broad Institute Genome Sequencing Center for Infectious Disease"/>
            <person name="Wu L."/>
            <person name="Ma J."/>
        </authorList>
    </citation>
    <scope>NUCLEOTIDE SEQUENCE [LARGE SCALE GENOMIC DNA]</scope>
    <source>
        <strain evidence="2">JCM 15443</strain>
    </source>
</reference>
<dbReference type="NCBIfam" id="TIGR01509">
    <property type="entry name" value="HAD-SF-IA-v3"/>
    <property type="match status" value="1"/>
</dbReference>
<accession>A0ABQ2GQR6</accession>